<dbReference type="VEuPathDB" id="FungiDB:PYU1_G005883"/>
<dbReference type="AlphaFoldDB" id="K3WLQ3"/>
<dbReference type="EMBL" id="GL376573">
    <property type="status" value="NOT_ANNOTATED_CDS"/>
    <property type="molecule type" value="Genomic_DNA"/>
</dbReference>
<keyword evidence="4" id="KW-1185">Reference proteome</keyword>
<evidence type="ECO:0000256" key="2">
    <source>
        <dbReference type="SAM" id="MobiDB-lite"/>
    </source>
</evidence>
<reference evidence="4" key="2">
    <citation type="submission" date="2010-04" db="EMBL/GenBank/DDBJ databases">
        <authorList>
            <person name="Buell R."/>
            <person name="Hamilton J."/>
            <person name="Hostetler J."/>
        </authorList>
    </citation>
    <scope>NUCLEOTIDE SEQUENCE [LARGE SCALE GENOMIC DNA]</scope>
    <source>
        <strain evidence="4">DAOM:BR144</strain>
    </source>
</reference>
<name>K3WLQ3_GLOUD</name>
<dbReference type="InParanoid" id="K3WLQ3"/>
<evidence type="ECO:0000313" key="4">
    <source>
        <dbReference type="Proteomes" id="UP000019132"/>
    </source>
</evidence>
<feature type="compositionally biased region" description="Polar residues" evidence="2">
    <location>
        <begin position="11"/>
        <end position="21"/>
    </location>
</feature>
<feature type="region of interest" description="Disordered" evidence="2">
    <location>
        <begin position="1"/>
        <end position="68"/>
    </location>
</feature>
<feature type="compositionally biased region" description="Basic and acidic residues" evidence="2">
    <location>
        <begin position="1"/>
        <end position="10"/>
    </location>
</feature>
<sequence length="176" mass="19064">MFENAEEKSSGVESTEQQGVDRNSAEGEEVDDDAVEWEDVQGAFATGGVVTTEKAEDAVEAEEKAKSVSIVDSNRDVLGAGDEDEDDVEWEEVGADETQRYPHVPPDPHAVEASNNAVTIDEAEEAKEAEDLDQVETDEMYLSLKNELEDAKAEEDLEELKGEALKSALATASNLT</sequence>
<proteinExistence type="predicted"/>
<accession>K3WLQ3</accession>
<evidence type="ECO:0000256" key="1">
    <source>
        <dbReference type="SAM" id="Coils"/>
    </source>
</evidence>
<organism evidence="3 4">
    <name type="scientific">Globisporangium ultimum (strain ATCC 200006 / CBS 805.95 / DAOM BR144)</name>
    <name type="common">Pythium ultimum</name>
    <dbReference type="NCBI Taxonomy" id="431595"/>
    <lineage>
        <taxon>Eukaryota</taxon>
        <taxon>Sar</taxon>
        <taxon>Stramenopiles</taxon>
        <taxon>Oomycota</taxon>
        <taxon>Peronosporomycetes</taxon>
        <taxon>Pythiales</taxon>
        <taxon>Pythiaceae</taxon>
        <taxon>Globisporangium</taxon>
    </lineage>
</organism>
<feature type="coiled-coil region" evidence="1">
    <location>
        <begin position="134"/>
        <end position="161"/>
    </location>
</feature>
<protein>
    <submittedName>
        <fullName evidence="3">Uncharacterized protein</fullName>
    </submittedName>
</protein>
<feature type="compositionally biased region" description="Acidic residues" evidence="2">
    <location>
        <begin position="26"/>
        <end position="39"/>
    </location>
</feature>
<feature type="compositionally biased region" description="Basic and acidic residues" evidence="2">
    <location>
        <begin position="53"/>
        <end position="66"/>
    </location>
</feature>
<feature type="region of interest" description="Disordered" evidence="2">
    <location>
        <begin position="96"/>
        <end position="115"/>
    </location>
</feature>
<keyword evidence="1" id="KW-0175">Coiled coil</keyword>
<dbReference type="STRING" id="431595.K3WLQ3"/>
<evidence type="ECO:0000313" key="3">
    <source>
        <dbReference type="EnsemblProtists" id="PYU1_T005895"/>
    </source>
</evidence>
<dbReference type="Proteomes" id="UP000019132">
    <property type="component" value="Unassembled WGS sequence"/>
</dbReference>
<reference evidence="4" key="1">
    <citation type="journal article" date="2010" name="Genome Biol.">
        <title>Genome sequence of the necrotrophic plant pathogen Pythium ultimum reveals original pathogenicity mechanisms and effector repertoire.</title>
        <authorList>
            <person name="Levesque C.A."/>
            <person name="Brouwer H."/>
            <person name="Cano L."/>
            <person name="Hamilton J.P."/>
            <person name="Holt C."/>
            <person name="Huitema E."/>
            <person name="Raffaele S."/>
            <person name="Robideau G.P."/>
            <person name="Thines M."/>
            <person name="Win J."/>
            <person name="Zerillo M.M."/>
            <person name="Beakes G.W."/>
            <person name="Boore J.L."/>
            <person name="Busam D."/>
            <person name="Dumas B."/>
            <person name="Ferriera S."/>
            <person name="Fuerstenberg S.I."/>
            <person name="Gachon C.M."/>
            <person name="Gaulin E."/>
            <person name="Govers F."/>
            <person name="Grenville-Briggs L."/>
            <person name="Horner N."/>
            <person name="Hostetler J."/>
            <person name="Jiang R.H."/>
            <person name="Johnson J."/>
            <person name="Krajaejun T."/>
            <person name="Lin H."/>
            <person name="Meijer H.J."/>
            <person name="Moore B."/>
            <person name="Morris P."/>
            <person name="Phuntmart V."/>
            <person name="Puiu D."/>
            <person name="Shetty J."/>
            <person name="Stajich J.E."/>
            <person name="Tripathy S."/>
            <person name="Wawra S."/>
            <person name="van West P."/>
            <person name="Whitty B.R."/>
            <person name="Coutinho P.M."/>
            <person name="Henrissat B."/>
            <person name="Martin F."/>
            <person name="Thomas P.D."/>
            <person name="Tyler B.M."/>
            <person name="De Vries R.P."/>
            <person name="Kamoun S."/>
            <person name="Yandell M."/>
            <person name="Tisserat N."/>
            <person name="Buell C.R."/>
        </authorList>
    </citation>
    <scope>NUCLEOTIDE SEQUENCE</scope>
    <source>
        <strain evidence="4">DAOM:BR144</strain>
    </source>
</reference>
<reference evidence="3" key="3">
    <citation type="submission" date="2015-02" db="UniProtKB">
        <authorList>
            <consortium name="EnsemblProtists"/>
        </authorList>
    </citation>
    <scope>IDENTIFICATION</scope>
    <source>
        <strain evidence="3">DAOM BR144</strain>
    </source>
</reference>
<dbReference type="HOGENOM" id="CLU_1528202_0_0_1"/>
<dbReference type="EnsemblProtists" id="PYU1_T005895">
    <property type="protein sequence ID" value="PYU1_T005895"/>
    <property type="gene ID" value="PYU1_G005883"/>
</dbReference>